<gene>
    <name evidence="1" type="ORF">NZD88_17155</name>
</gene>
<evidence type="ECO:0000313" key="1">
    <source>
        <dbReference type="EMBL" id="MCT2409280.1"/>
    </source>
</evidence>
<name>A0ABT2IKV3_9FLAO</name>
<dbReference type="Proteomes" id="UP001142057">
    <property type="component" value="Unassembled WGS sequence"/>
</dbReference>
<sequence length="1138" mass="128246">MKKIKLTLLFFLIFLQSGLLYSQEAGFIPPSPQSFNFVKAGSEVSENEHTGSVNVNVPLFNFTAGKLSTDINLLYSGAGVKVDDLPNDTGMTWVLDAGGVVTRTVNGRIDEKATMRLNKTEDQIKQTTISDCAADNDILTACYSPSQIDTERDIFDFRFGAVSGSFYLDENFLPVFLKNDSDVRIKNILLSGSTNNKQFIGFEITTKEGAVYIFGNGDEYQETTASKAMPDNPPGDYAVSSYFLKEIRHQNSEKIFFTYSNTTLVKKDIAEIHYRYLYSAGLNSGIMPNLDPELKTSIQTHYTRNKKRLQQISSNTNRDMINFIYTQKANSDFDTYLSQVEYSSGGSVLKKASLDYLFEDRNRIQRFYLSAVNFYNKTVFDKKYQFRYDNFELLPNRLAYSQDMFGYYNGKGGGSLIAKFYGTPTPAEFSLYPNILSSFGDRTPEFGFASRGTLTEVIYPTGGKTTFEYEMPKTKALRTKKKVLPDEFETTAVIEGLPMNQTIDFVLTTYSGPQSQYHMKQANFKVEDMDTGALIYTGGKVYGYAPMDSINYMVPLEMNKRYLVTFSTTGLAADVKFSQTYRETIDWLGLRLKSSTTSENGQPADYKRFYYRGADLYKLKEEDLRDMDASITPDVQAATFSEFHTDDLLSGSFAVTYALYSSNNTSELYNSRRQTRYKTVSCSVGGDNFENGGYQKTFRKDSEDNLARIRPASAGGGGTGSPSAGHGYFETTAGMPNFFALLLTKVYFPSKGNRMSFSGGLEGVKYFGKRNGEIFKTKQISYQNRYNILGINPNLFVSKVFDDNVPATCGSNNNVQRIANFYIATYKNYTIDTKLEKQITTEYIDGVPLHIYPTYTDYLNNQLSLDSLETSYKKLVTTVDYNYSGMPAHNQLTKQSAESPDKSILETTYQYAHEKNNQKLIEANMIGIPLETKVVSKKNSLDAGKMVSRSGIVYPDQNNPPTTDIGNLLVPVSGVSYDLQNNILSKDITYDWYDQKGNLMQYTVKNGVPVTIIWGYNKTLPIIKIEGAEYRGVIELPGMVDLISASDKDADPALYNLQSENTETTLITKLDQFRNNIELAGYKITTYTYDPLIGVRSITPPSGIREVYIYDAANRLKEIRENNQSGKILKEYKYNYKN</sequence>
<protein>
    <recommendedName>
        <fullName evidence="3">YD repeat-containing protein</fullName>
    </recommendedName>
</protein>
<evidence type="ECO:0000313" key="2">
    <source>
        <dbReference type="Proteomes" id="UP001142057"/>
    </source>
</evidence>
<comment type="caution">
    <text evidence="1">The sequence shown here is derived from an EMBL/GenBank/DDBJ whole genome shotgun (WGS) entry which is preliminary data.</text>
</comment>
<evidence type="ECO:0008006" key="3">
    <source>
        <dbReference type="Google" id="ProtNLM"/>
    </source>
</evidence>
<proteinExistence type="predicted"/>
<keyword evidence="2" id="KW-1185">Reference proteome</keyword>
<organism evidence="1 2">
    <name type="scientific">Chryseobacterium pyrolae</name>
    <dbReference type="NCBI Taxonomy" id="2987481"/>
    <lineage>
        <taxon>Bacteria</taxon>
        <taxon>Pseudomonadati</taxon>
        <taxon>Bacteroidota</taxon>
        <taxon>Flavobacteriia</taxon>
        <taxon>Flavobacteriales</taxon>
        <taxon>Weeksellaceae</taxon>
        <taxon>Chryseobacterium group</taxon>
        <taxon>Chryseobacterium</taxon>
    </lineage>
</organism>
<accession>A0ABT2IKV3</accession>
<reference evidence="1" key="1">
    <citation type="submission" date="2022-08" db="EMBL/GenBank/DDBJ databases">
        <title>Chryseobacterium antibioticum,isolated from the rhizosphere soil of Pyrola in Tibet.</title>
        <authorList>
            <person name="Kan Y."/>
        </authorList>
    </citation>
    <scope>NUCLEOTIDE SEQUENCE</scope>
    <source>
        <strain evidence="1">Pc2-12</strain>
    </source>
</reference>
<dbReference type="RefSeq" id="WP_259830755.1">
    <property type="nucleotide sequence ID" value="NZ_JANZQH010000009.1"/>
</dbReference>
<dbReference type="EMBL" id="JANZQH010000009">
    <property type="protein sequence ID" value="MCT2409280.1"/>
    <property type="molecule type" value="Genomic_DNA"/>
</dbReference>